<proteinExistence type="predicted"/>
<feature type="transmembrane region" description="Helical" evidence="3">
    <location>
        <begin position="163"/>
        <end position="187"/>
    </location>
</feature>
<gene>
    <name evidence="5" type="ORF">AARE701A_LOCUS3782</name>
</gene>
<reference evidence="5" key="1">
    <citation type="submission" date="2021-01" db="EMBL/GenBank/DDBJ databases">
        <authorList>
            <person name="Bezrukov I."/>
        </authorList>
    </citation>
    <scope>NUCLEOTIDE SEQUENCE</scope>
</reference>
<feature type="region of interest" description="Disordered" evidence="2">
    <location>
        <begin position="115"/>
        <end position="140"/>
    </location>
</feature>
<evidence type="ECO:0000313" key="5">
    <source>
        <dbReference type="EMBL" id="CAE5960334.1"/>
    </source>
</evidence>
<dbReference type="GO" id="GO:0009507">
    <property type="term" value="C:chloroplast"/>
    <property type="evidence" value="ECO:0007669"/>
    <property type="project" value="TreeGrafter"/>
</dbReference>
<keyword evidence="6" id="KW-1185">Reference proteome</keyword>
<evidence type="ECO:0000256" key="1">
    <source>
        <dbReference type="ARBA" id="ARBA00022837"/>
    </source>
</evidence>
<organism evidence="5 6">
    <name type="scientific">Arabidopsis arenosa</name>
    <name type="common">Sand rock-cress</name>
    <name type="synonym">Cardaminopsis arenosa</name>
    <dbReference type="NCBI Taxonomy" id="38785"/>
    <lineage>
        <taxon>Eukaryota</taxon>
        <taxon>Viridiplantae</taxon>
        <taxon>Streptophyta</taxon>
        <taxon>Embryophyta</taxon>
        <taxon>Tracheophyta</taxon>
        <taxon>Spermatophyta</taxon>
        <taxon>Magnoliopsida</taxon>
        <taxon>eudicotyledons</taxon>
        <taxon>Gunneridae</taxon>
        <taxon>Pentapetalae</taxon>
        <taxon>rosids</taxon>
        <taxon>malvids</taxon>
        <taxon>Brassicales</taxon>
        <taxon>Brassicaceae</taxon>
        <taxon>Camelineae</taxon>
        <taxon>Arabidopsis</taxon>
    </lineage>
</organism>
<sequence length="508" mass="55815">MASSSTFLELTPFQWNQPLPYMKRPHHRSVLLYAKPQQRSNSIRLQISVKYKQSTNSDSDLRSNSNPFEQIAIQVKKALDSLKKPAIAAVLLGLLLFYDPNSALAASGGRIGGNSFSSRSRSSSSSSQSYSVPRTSSPSFSYSARTAPYYGPSPFGGGLMGPAVGFGFGGFSSFSLILVGFAAFVLVSGFLSDRSQDDSILTDTQKTSVIKLQVGLLGLGRTLQQDFNRLAESADTSTPEGLSYVLTEATLALLRHPDYCISCYSSVDVKPSIEKGEKRFNQLSIEERGKFDEETLVNVNSIKRQSSKIKKASGFSNEYIVVTILVAAEGIHKLPPINGTTDLKEALLRLGSIPRNKIMAVEVLWTPQNEADALSERELLEDYPLLRPFKTLIGFISDTKSFESITDDYFHILDLDKNGMLSLSELRQGLNHVVAVESEVAPEEETDNVYNAIFERFGEDLVPEKFRDLIAEILTAMARGIGNSPVIMVVHNDGLIMKAVLHESEQGK</sequence>
<feature type="domain" description="EF-hand" evidence="4">
    <location>
        <begin position="401"/>
        <end position="436"/>
    </location>
</feature>
<dbReference type="InterPro" id="IPR002048">
    <property type="entry name" value="EF_hand_dom"/>
</dbReference>
<evidence type="ECO:0000256" key="2">
    <source>
        <dbReference type="SAM" id="MobiDB-lite"/>
    </source>
</evidence>
<dbReference type="InterPro" id="IPR010903">
    <property type="entry name" value="DUF1517"/>
</dbReference>
<dbReference type="EMBL" id="LR999451">
    <property type="protein sequence ID" value="CAE5960334.1"/>
    <property type="molecule type" value="Genomic_DNA"/>
</dbReference>
<dbReference type="InterPro" id="IPR018247">
    <property type="entry name" value="EF_Hand_1_Ca_BS"/>
</dbReference>
<dbReference type="Pfam" id="PF07466">
    <property type="entry name" value="DUF1517"/>
    <property type="match status" value="1"/>
</dbReference>
<dbReference type="PANTHER" id="PTHR33975:SF2">
    <property type="entry name" value="MYELIN-ASSOCIATED OLIGODENDROCYTE BASIC PROTEIN"/>
    <property type="match status" value="1"/>
</dbReference>
<dbReference type="PANTHER" id="PTHR33975">
    <property type="entry name" value="MYELIN-ASSOCIATED OLIGODENDROCYTE BASIC PROTEIN"/>
    <property type="match status" value="1"/>
</dbReference>
<keyword evidence="3" id="KW-0472">Membrane</keyword>
<dbReference type="Gene3D" id="1.10.238.10">
    <property type="entry name" value="EF-hand"/>
    <property type="match status" value="1"/>
</dbReference>
<evidence type="ECO:0000259" key="4">
    <source>
        <dbReference type="PROSITE" id="PS50222"/>
    </source>
</evidence>
<dbReference type="InterPro" id="IPR011992">
    <property type="entry name" value="EF-hand-dom_pair"/>
</dbReference>
<dbReference type="GO" id="GO:0005509">
    <property type="term" value="F:calcium ion binding"/>
    <property type="evidence" value="ECO:0007669"/>
    <property type="project" value="InterPro"/>
</dbReference>
<dbReference type="AlphaFoldDB" id="A0A8S1ZU98"/>
<keyword evidence="3" id="KW-1133">Transmembrane helix</keyword>
<dbReference type="SUPFAM" id="SSF47473">
    <property type="entry name" value="EF-hand"/>
    <property type="match status" value="1"/>
</dbReference>
<accession>A0A8S1ZU98</accession>
<name>A0A8S1ZU98_ARAAE</name>
<keyword evidence="1" id="KW-0106">Calcium</keyword>
<evidence type="ECO:0000256" key="3">
    <source>
        <dbReference type="SAM" id="Phobius"/>
    </source>
</evidence>
<dbReference type="PROSITE" id="PS00018">
    <property type="entry name" value="EF_HAND_1"/>
    <property type="match status" value="1"/>
</dbReference>
<keyword evidence="3" id="KW-0812">Transmembrane</keyword>
<evidence type="ECO:0000313" key="6">
    <source>
        <dbReference type="Proteomes" id="UP000682877"/>
    </source>
</evidence>
<protein>
    <recommendedName>
        <fullName evidence="4">EF-hand domain-containing protein</fullName>
    </recommendedName>
</protein>
<dbReference type="Proteomes" id="UP000682877">
    <property type="component" value="Chromosome 1"/>
</dbReference>
<dbReference type="PROSITE" id="PS50222">
    <property type="entry name" value="EF_HAND_2"/>
    <property type="match status" value="1"/>
</dbReference>
<dbReference type="InterPro" id="IPR053023">
    <property type="entry name" value="FLAP_modulator"/>
</dbReference>